<dbReference type="EMBL" id="LSKU01000001">
    <property type="protein sequence ID" value="KXG42883.1"/>
    <property type="molecule type" value="Genomic_DNA"/>
</dbReference>
<proteinExistence type="predicted"/>
<name>A0A135L1Z1_9BACI</name>
<accession>A0A135L1Z1</accession>
<dbReference type="STRING" id="1413211.U473_01685"/>
<evidence type="ECO:0000313" key="1">
    <source>
        <dbReference type="EMBL" id="KXG42883.1"/>
    </source>
</evidence>
<comment type="caution">
    <text evidence="1">The sequence shown here is derived from an EMBL/GenBank/DDBJ whole genome shotgun (WGS) entry which is preliminary data.</text>
</comment>
<dbReference type="Proteomes" id="UP000070352">
    <property type="component" value="Unassembled WGS sequence"/>
</dbReference>
<keyword evidence="2" id="KW-1185">Reference proteome</keyword>
<dbReference type="AlphaFoldDB" id="A0A135L1Z1"/>
<gene>
    <name evidence="1" type="ORF">U473_01685</name>
</gene>
<organism evidence="1 2">
    <name type="scientific">Tepidibacillus decaturensis</name>
    <dbReference type="NCBI Taxonomy" id="1413211"/>
    <lineage>
        <taxon>Bacteria</taxon>
        <taxon>Bacillati</taxon>
        <taxon>Bacillota</taxon>
        <taxon>Bacilli</taxon>
        <taxon>Bacillales</taxon>
        <taxon>Bacillaceae</taxon>
        <taxon>Tepidibacillus</taxon>
    </lineage>
</organism>
<protein>
    <submittedName>
        <fullName evidence="1">Uncharacterized protein</fullName>
    </submittedName>
</protein>
<reference evidence="1 2" key="1">
    <citation type="submission" date="2016-02" db="EMBL/GenBank/DDBJ databases">
        <title>Draft Genome for Tepidibacillus decaturensis nov. sp. Strain Z9, an Anaerobic, Moderately Thermophilic and Heterotrophic Bacterium from Deep Subsurface of the Illinois Basin, USA.</title>
        <authorList>
            <person name="Dong Y."/>
            <person name="Chang J.Y."/>
            <person name="Sanford R."/>
            <person name="Fouke B.W."/>
        </authorList>
    </citation>
    <scope>NUCLEOTIDE SEQUENCE [LARGE SCALE GENOMIC DNA]</scope>
    <source>
        <strain evidence="1 2">Z9</strain>
    </source>
</reference>
<dbReference type="RefSeq" id="WP_068722753.1">
    <property type="nucleotide sequence ID" value="NZ_LSKU01000001.1"/>
</dbReference>
<evidence type="ECO:0000313" key="2">
    <source>
        <dbReference type="Proteomes" id="UP000070352"/>
    </source>
</evidence>
<sequence>MAYVKTIVSTGDIITATLMNDIQTQYDEAKADIDAHTSRTDNPHAVTAAQVGAVNKAGDTMTGALYLPSVDIGNNANGAIELGKKDGTTSTPFIDFHSGATVVDYDSRIIAGGGTGVTGGGTIDIKAANVTINANKVWHAGNDGAGSGLDADTVDGKHASDFMNKTKIYGYATYTDTLSSEQTLIKTIPLGGIYAHGKLTMKASVFGILVNFSTNPDTTLVTGTIKYYTDPHGGSWSKRNLGTVSNSTYGYSASGNSSINVNNIYINETDLVIEFKNTTTSSPSLNARIDWEVW</sequence>